<dbReference type="Pfam" id="PF05347">
    <property type="entry name" value="Complex1_LYR"/>
    <property type="match status" value="1"/>
</dbReference>
<dbReference type="STRING" id="1890364.A0A2P6NUJ6"/>
<dbReference type="EMBL" id="MDYQ01000019">
    <property type="protein sequence ID" value="PRP87590.1"/>
    <property type="molecule type" value="Genomic_DNA"/>
</dbReference>
<name>A0A2P6NUJ6_9EUKA</name>
<gene>
    <name evidence="2" type="ORF">PROFUN_04617</name>
</gene>
<keyword evidence="3" id="KW-1185">Reference proteome</keyword>
<dbReference type="InterPro" id="IPR008011">
    <property type="entry name" value="Complex1_LYR_dom"/>
</dbReference>
<reference evidence="2 3" key="1">
    <citation type="journal article" date="2018" name="Genome Biol. Evol.">
        <title>Multiple Roots of Fruiting Body Formation in Amoebozoa.</title>
        <authorList>
            <person name="Hillmann F."/>
            <person name="Forbes G."/>
            <person name="Novohradska S."/>
            <person name="Ferling I."/>
            <person name="Riege K."/>
            <person name="Groth M."/>
            <person name="Westermann M."/>
            <person name="Marz M."/>
            <person name="Spaller T."/>
            <person name="Winckler T."/>
            <person name="Schaap P."/>
            <person name="Glockner G."/>
        </authorList>
    </citation>
    <scope>NUCLEOTIDE SEQUENCE [LARGE SCALE GENOMIC DNA]</scope>
    <source>
        <strain evidence="2 3">Jena</strain>
    </source>
</reference>
<dbReference type="Proteomes" id="UP000241769">
    <property type="component" value="Unassembled WGS sequence"/>
</dbReference>
<accession>A0A2P6NUJ6</accession>
<dbReference type="OrthoDB" id="525068at2759"/>
<dbReference type="AlphaFoldDB" id="A0A2P6NUJ6"/>
<evidence type="ECO:0000259" key="1">
    <source>
        <dbReference type="Pfam" id="PF05347"/>
    </source>
</evidence>
<sequence>MQTQQSVIGLYKQLIRAARYNPSIPQRKTQVDLIRTSFRANRGAQGQELAKLIEDGNQRLDFVRSMYMPRHLLREKTDGEVKTYVVREGELVETSAERTKKTAHLDDRITNDQYERHNRLMRRFHFMDR</sequence>
<protein>
    <submittedName>
        <fullName evidence="2">LYR motif-containing protein</fullName>
    </submittedName>
</protein>
<feature type="domain" description="Complex 1 LYR protein" evidence="1">
    <location>
        <begin position="5"/>
        <end position="61"/>
    </location>
</feature>
<dbReference type="InParanoid" id="A0A2P6NUJ6"/>
<evidence type="ECO:0000313" key="2">
    <source>
        <dbReference type="EMBL" id="PRP87590.1"/>
    </source>
</evidence>
<evidence type="ECO:0000313" key="3">
    <source>
        <dbReference type="Proteomes" id="UP000241769"/>
    </source>
</evidence>
<comment type="caution">
    <text evidence="2">The sequence shown here is derived from an EMBL/GenBank/DDBJ whole genome shotgun (WGS) entry which is preliminary data.</text>
</comment>
<proteinExistence type="predicted"/>
<organism evidence="2 3">
    <name type="scientific">Planoprotostelium fungivorum</name>
    <dbReference type="NCBI Taxonomy" id="1890364"/>
    <lineage>
        <taxon>Eukaryota</taxon>
        <taxon>Amoebozoa</taxon>
        <taxon>Evosea</taxon>
        <taxon>Variosea</taxon>
        <taxon>Cavosteliida</taxon>
        <taxon>Cavosteliaceae</taxon>
        <taxon>Planoprotostelium</taxon>
    </lineage>
</organism>